<feature type="binding site" evidence="11">
    <location>
        <position position="199"/>
    </location>
    <ligand>
        <name>Zn(2+)</name>
        <dbReference type="ChEBI" id="CHEBI:29105"/>
        <label>1</label>
    </ligand>
</feature>
<dbReference type="InterPro" id="IPR019786">
    <property type="entry name" value="Zinc_finger_PHD-type_CS"/>
</dbReference>
<feature type="compositionally biased region" description="Polar residues" evidence="13">
    <location>
        <begin position="39"/>
        <end position="57"/>
    </location>
</feature>
<keyword evidence="5 12" id="KW-0863">Zinc-finger</keyword>
<dbReference type="InterPro" id="IPR011011">
    <property type="entry name" value="Znf_FYVE_PHD"/>
</dbReference>
<feature type="site" description="Histone H3K4me3 binding" evidence="10">
    <location>
        <position position="211"/>
    </location>
</feature>
<evidence type="ECO:0000313" key="15">
    <source>
        <dbReference type="EMBL" id="VDL94550.1"/>
    </source>
</evidence>
<feature type="binding site" evidence="11">
    <location>
        <position position="215"/>
    </location>
    <ligand>
        <name>Zn(2+)</name>
        <dbReference type="ChEBI" id="CHEBI:29105"/>
        <label>2</label>
    </ligand>
</feature>
<dbReference type="PROSITE" id="PS01359">
    <property type="entry name" value="ZF_PHD_1"/>
    <property type="match status" value="1"/>
</dbReference>
<dbReference type="STRING" id="70667.A0A183SVB7"/>
<evidence type="ECO:0000256" key="12">
    <source>
        <dbReference type="PROSITE-ProRule" id="PRU00146"/>
    </source>
</evidence>
<feature type="site" description="Histone H3K4me3 binding" evidence="10">
    <location>
        <position position="207"/>
    </location>
</feature>
<dbReference type="OrthoDB" id="6227296at2759"/>
<evidence type="ECO:0000259" key="14">
    <source>
        <dbReference type="PROSITE" id="PS50016"/>
    </source>
</evidence>
<feature type="region of interest" description="Disordered" evidence="13">
    <location>
        <begin position="28"/>
        <end position="172"/>
    </location>
</feature>
<dbReference type="SMART" id="SM00249">
    <property type="entry name" value="PHD"/>
    <property type="match status" value="1"/>
</dbReference>
<dbReference type="InterPro" id="IPR019787">
    <property type="entry name" value="Znf_PHD-finger"/>
</dbReference>
<evidence type="ECO:0000313" key="16">
    <source>
        <dbReference type="Proteomes" id="UP000275846"/>
    </source>
</evidence>
<feature type="compositionally biased region" description="Polar residues" evidence="13">
    <location>
        <begin position="96"/>
        <end position="106"/>
    </location>
</feature>
<dbReference type="GO" id="GO:0005634">
    <property type="term" value="C:nucleus"/>
    <property type="evidence" value="ECO:0007669"/>
    <property type="project" value="UniProtKB-SubCell"/>
</dbReference>
<evidence type="ECO:0000256" key="11">
    <source>
        <dbReference type="PIRSR" id="PIRSR628651-51"/>
    </source>
</evidence>
<feature type="binding site" evidence="11">
    <location>
        <position position="240"/>
    </location>
    <ligand>
        <name>Zn(2+)</name>
        <dbReference type="ChEBI" id="CHEBI:29105"/>
        <label>2</label>
    </ligand>
</feature>
<keyword evidence="8" id="KW-0804">Transcription</keyword>
<accession>A0A183SVB7</accession>
<evidence type="ECO:0000256" key="4">
    <source>
        <dbReference type="ARBA" id="ARBA00022723"/>
    </source>
</evidence>
<evidence type="ECO:0000256" key="13">
    <source>
        <dbReference type="SAM" id="MobiDB-lite"/>
    </source>
</evidence>
<feature type="binding site" evidence="11">
    <location>
        <position position="210"/>
    </location>
    <ligand>
        <name>Zn(2+)</name>
        <dbReference type="ChEBI" id="CHEBI:29105"/>
        <label>2</label>
    </ligand>
</feature>
<organism evidence="17">
    <name type="scientific">Schistocephalus solidus</name>
    <name type="common">Tapeworm</name>
    <dbReference type="NCBI Taxonomy" id="70667"/>
    <lineage>
        <taxon>Eukaryota</taxon>
        <taxon>Metazoa</taxon>
        <taxon>Spiralia</taxon>
        <taxon>Lophotrochozoa</taxon>
        <taxon>Platyhelminthes</taxon>
        <taxon>Cestoda</taxon>
        <taxon>Eucestoda</taxon>
        <taxon>Diphyllobothriidea</taxon>
        <taxon>Diphyllobothriidae</taxon>
        <taxon>Schistocephalus</taxon>
    </lineage>
</organism>
<feature type="binding site" evidence="11">
    <location>
        <position position="224"/>
    </location>
    <ligand>
        <name>Zn(2+)</name>
        <dbReference type="ChEBI" id="CHEBI:29105"/>
        <label>1</label>
    </ligand>
</feature>
<keyword evidence="16" id="KW-1185">Reference proteome</keyword>
<keyword evidence="3" id="KW-0341">Growth regulation</keyword>
<protein>
    <submittedName>
        <fullName evidence="17">PHD-type domain-containing protein</fullName>
    </submittedName>
</protein>
<evidence type="ECO:0000313" key="17">
    <source>
        <dbReference type="WBParaSite" id="SSLN_0000848901-mRNA-1"/>
    </source>
</evidence>
<reference evidence="15 16" key="2">
    <citation type="submission" date="2018-11" db="EMBL/GenBank/DDBJ databases">
        <authorList>
            <consortium name="Pathogen Informatics"/>
        </authorList>
    </citation>
    <scope>NUCLEOTIDE SEQUENCE [LARGE SCALE GENOMIC DNA]</scope>
    <source>
        <strain evidence="15 16">NST_G2</strain>
    </source>
</reference>
<dbReference type="PANTHER" id="PTHR10333">
    <property type="entry name" value="INHIBITOR OF GROWTH PROTEIN"/>
    <property type="match status" value="1"/>
</dbReference>
<dbReference type="Proteomes" id="UP000275846">
    <property type="component" value="Unassembled WGS sequence"/>
</dbReference>
<feature type="binding site" evidence="11">
    <location>
        <position position="197"/>
    </location>
    <ligand>
        <name>Zn(2+)</name>
        <dbReference type="ChEBI" id="CHEBI:29105"/>
        <label>1</label>
    </ligand>
</feature>
<feature type="binding site" evidence="11">
    <location>
        <position position="237"/>
    </location>
    <ligand>
        <name>Zn(2+)</name>
        <dbReference type="ChEBI" id="CHEBI:29105"/>
        <label>2</label>
    </ligand>
</feature>
<name>A0A183SVB7_SCHSO</name>
<evidence type="ECO:0000256" key="8">
    <source>
        <dbReference type="ARBA" id="ARBA00023163"/>
    </source>
</evidence>
<feature type="domain" description="PHD-type" evidence="14">
    <location>
        <begin position="194"/>
        <end position="243"/>
    </location>
</feature>
<dbReference type="EMBL" id="UYSU01034507">
    <property type="protein sequence ID" value="VDL94550.1"/>
    <property type="molecule type" value="Genomic_DNA"/>
</dbReference>
<dbReference type="InterPro" id="IPR001965">
    <property type="entry name" value="Znf_PHD"/>
</dbReference>
<evidence type="ECO:0000256" key="1">
    <source>
        <dbReference type="ARBA" id="ARBA00004123"/>
    </source>
</evidence>
<evidence type="ECO:0000256" key="10">
    <source>
        <dbReference type="PIRSR" id="PIRSR628651-50"/>
    </source>
</evidence>
<keyword evidence="7" id="KW-0805">Transcription regulation</keyword>
<evidence type="ECO:0000256" key="6">
    <source>
        <dbReference type="ARBA" id="ARBA00022833"/>
    </source>
</evidence>
<dbReference type="CDD" id="cd15505">
    <property type="entry name" value="PHD_ING"/>
    <property type="match status" value="1"/>
</dbReference>
<dbReference type="AlphaFoldDB" id="A0A183SVB7"/>
<evidence type="ECO:0000256" key="7">
    <source>
        <dbReference type="ARBA" id="ARBA00023015"/>
    </source>
</evidence>
<keyword evidence="4 11" id="KW-0479">Metal-binding</keyword>
<comment type="subcellular location">
    <subcellularLocation>
        <location evidence="1">Nucleus</location>
    </subcellularLocation>
</comment>
<gene>
    <name evidence="15" type="ORF">SSLN_LOCUS8165</name>
</gene>
<feature type="compositionally biased region" description="Basic and acidic residues" evidence="13">
    <location>
        <begin position="28"/>
        <end position="38"/>
    </location>
</feature>
<dbReference type="GO" id="GO:0008270">
    <property type="term" value="F:zinc ion binding"/>
    <property type="evidence" value="ECO:0007669"/>
    <property type="project" value="UniProtKB-KW"/>
</dbReference>
<feature type="site" description="Histone H3K4me3 binding" evidence="10">
    <location>
        <position position="219"/>
    </location>
</feature>
<dbReference type="PANTHER" id="PTHR10333:SF103">
    <property type="entry name" value="INHIBITOR OF GROWTH PROTEIN 3"/>
    <property type="match status" value="1"/>
</dbReference>
<evidence type="ECO:0000256" key="3">
    <source>
        <dbReference type="ARBA" id="ARBA00022604"/>
    </source>
</evidence>
<sequence>MTNISSGLSYPINDQSVDDLLVEPRHSRDSLYIPRDKTTPCTSSSPEPGMLQQQASSRPGVPKLVARRTGAGESPRHSWLPSSSATVSVEPGRLHSTGSQSGQGNASREKRTSRTSRRPSRLGSQTDSNDESSDHDLMARSAYTTDSHSKPPVTANGLQQEGEYRKSLHGSPRISAIKRETMHSIATESKEDQRRYCFCHDVSYGDMIACDAPNCPYEWFHYNCVGLVVAPKGEWFCPSCSKLTATARFGRKRTNKR</sequence>
<dbReference type="PROSITE" id="PS50016">
    <property type="entry name" value="ZF_PHD_2"/>
    <property type="match status" value="1"/>
</dbReference>
<keyword evidence="6 11" id="KW-0862">Zinc</keyword>
<keyword evidence="9" id="KW-0539">Nucleus</keyword>
<feature type="binding site" evidence="11">
    <location>
        <position position="221"/>
    </location>
    <ligand>
        <name>Zn(2+)</name>
        <dbReference type="ChEBI" id="CHEBI:29105"/>
        <label>1</label>
    </ligand>
</feature>
<dbReference type="SUPFAM" id="SSF57903">
    <property type="entry name" value="FYVE/PHD zinc finger"/>
    <property type="match status" value="1"/>
</dbReference>
<feature type="site" description="Histone H3K4me3 binding" evidence="10">
    <location>
        <position position="196"/>
    </location>
</feature>
<dbReference type="InterPro" id="IPR028651">
    <property type="entry name" value="ING_fam"/>
</dbReference>
<evidence type="ECO:0000256" key="9">
    <source>
        <dbReference type="ARBA" id="ARBA00023242"/>
    </source>
</evidence>
<dbReference type="Gene3D" id="3.30.40.10">
    <property type="entry name" value="Zinc/RING finger domain, C3HC4 (zinc finger)"/>
    <property type="match status" value="1"/>
</dbReference>
<proteinExistence type="inferred from homology"/>
<dbReference type="InterPro" id="IPR013083">
    <property type="entry name" value="Znf_RING/FYVE/PHD"/>
</dbReference>
<evidence type="ECO:0000256" key="5">
    <source>
        <dbReference type="ARBA" id="ARBA00022771"/>
    </source>
</evidence>
<comment type="similarity">
    <text evidence="2">Belongs to the ING family.</text>
</comment>
<reference evidence="17" key="1">
    <citation type="submission" date="2016-06" db="UniProtKB">
        <authorList>
            <consortium name="WormBaseParasite"/>
        </authorList>
    </citation>
    <scope>IDENTIFICATION</scope>
</reference>
<evidence type="ECO:0000256" key="2">
    <source>
        <dbReference type="ARBA" id="ARBA00010210"/>
    </source>
</evidence>
<dbReference type="WBParaSite" id="SSLN_0000848901-mRNA-1">
    <property type="protein sequence ID" value="SSLN_0000848901-mRNA-1"/>
    <property type="gene ID" value="SSLN_0000848901"/>
</dbReference>